<feature type="compositionally biased region" description="Basic and acidic residues" evidence="1">
    <location>
        <begin position="15"/>
        <end position="31"/>
    </location>
</feature>
<dbReference type="AlphaFoldDB" id="A0A940MF74"/>
<keyword evidence="3" id="KW-1185">Reference proteome</keyword>
<feature type="compositionally biased region" description="Basic residues" evidence="1">
    <location>
        <begin position="1"/>
        <end position="11"/>
    </location>
</feature>
<dbReference type="EMBL" id="JAGIQL010000023">
    <property type="protein sequence ID" value="MBP0457548.1"/>
    <property type="molecule type" value="Genomic_DNA"/>
</dbReference>
<reference evidence="2" key="1">
    <citation type="submission" date="2021-03" db="EMBL/GenBank/DDBJ databases">
        <title>Whole genome sequence of Streptomyces bomunensis MMS17-BM035.</title>
        <authorList>
            <person name="Lee J.H."/>
        </authorList>
    </citation>
    <scope>NUCLEOTIDE SEQUENCE</scope>
    <source>
        <strain evidence="2">MMS17-BM035</strain>
    </source>
</reference>
<feature type="region of interest" description="Disordered" evidence="1">
    <location>
        <begin position="1"/>
        <end position="31"/>
    </location>
</feature>
<organism evidence="2 3">
    <name type="scientific">Streptomyces montanisoli</name>
    <dbReference type="NCBI Taxonomy" id="2798581"/>
    <lineage>
        <taxon>Bacteria</taxon>
        <taxon>Bacillati</taxon>
        <taxon>Actinomycetota</taxon>
        <taxon>Actinomycetes</taxon>
        <taxon>Kitasatosporales</taxon>
        <taxon>Streptomycetaceae</taxon>
        <taxon>Streptomyces</taxon>
    </lineage>
</organism>
<evidence type="ECO:0000313" key="2">
    <source>
        <dbReference type="EMBL" id="MBP0457548.1"/>
    </source>
</evidence>
<name>A0A940MF74_9ACTN</name>
<evidence type="ECO:0000313" key="3">
    <source>
        <dbReference type="Proteomes" id="UP000670475"/>
    </source>
</evidence>
<gene>
    <name evidence="2" type="ORF">JFN87_08555</name>
</gene>
<sequence>MDGTWGRRHPPSSRPLERRITGRGTLARDRTCGIRRTALRASSQEALERRVEALERAGLGIGRRDGDPGLGPTYPLTRLVLAPDWRTVTWTPHGTPPVGPG</sequence>
<dbReference type="Proteomes" id="UP000670475">
    <property type="component" value="Unassembled WGS sequence"/>
</dbReference>
<accession>A0A940MF74</accession>
<protein>
    <submittedName>
        <fullName evidence="2">Uncharacterized protein</fullName>
    </submittedName>
</protein>
<comment type="caution">
    <text evidence="2">The sequence shown here is derived from an EMBL/GenBank/DDBJ whole genome shotgun (WGS) entry which is preliminary data.</text>
</comment>
<proteinExistence type="predicted"/>
<evidence type="ECO:0000256" key="1">
    <source>
        <dbReference type="SAM" id="MobiDB-lite"/>
    </source>
</evidence>
<dbReference type="RefSeq" id="WP_209339314.1">
    <property type="nucleotide sequence ID" value="NZ_JAGIQL010000023.1"/>
</dbReference>